<dbReference type="PANTHER" id="PTHR31635">
    <property type="entry name" value="REVERSE TRANSCRIPTASE DOMAIN-CONTAINING PROTEIN-RELATED"/>
    <property type="match status" value="1"/>
</dbReference>
<proteinExistence type="predicted"/>
<organism evidence="2 3">
    <name type="scientific">Gossypium stocksii</name>
    <dbReference type="NCBI Taxonomy" id="47602"/>
    <lineage>
        <taxon>Eukaryota</taxon>
        <taxon>Viridiplantae</taxon>
        <taxon>Streptophyta</taxon>
        <taxon>Embryophyta</taxon>
        <taxon>Tracheophyta</taxon>
        <taxon>Spermatophyta</taxon>
        <taxon>Magnoliopsida</taxon>
        <taxon>eudicotyledons</taxon>
        <taxon>Gunneridae</taxon>
        <taxon>Pentapetalae</taxon>
        <taxon>rosids</taxon>
        <taxon>malvids</taxon>
        <taxon>Malvales</taxon>
        <taxon>Malvaceae</taxon>
        <taxon>Malvoideae</taxon>
        <taxon>Gossypium</taxon>
    </lineage>
</organism>
<feature type="non-terminal residue" evidence="2">
    <location>
        <position position="170"/>
    </location>
</feature>
<feature type="non-terminal residue" evidence="2">
    <location>
        <position position="1"/>
    </location>
</feature>
<sequence length="170" mass="19570">KKGGKNWIAIKLDLEKAYDRTSWDFIDATLVAAGIPEFLRKVIVGAISLSSMQILWNGIPFQSFKPVRGIRQGCPLSLYLFVLCMEWLEHIIHSEISAGRWHSIRLSRHKNSARKNNMYFSKGVDDNLCDQISQFFGFQKVLNLERHLGVPLLHDRVTKSTLNFIVEKVR</sequence>
<accession>A0A9D3ZIF7</accession>
<evidence type="ECO:0000313" key="3">
    <source>
        <dbReference type="Proteomes" id="UP000828251"/>
    </source>
</evidence>
<evidence type="ECO:0000259" key="1">
    <source>
        <dbReference type="Pfam" id="PF00078"/>
    </source>
</evidence>
<dbReference type="AlphaFoldDB" id="A0A9D3ZIF7"/>
<dbReference type="OrthoDB" id="6629474at2759"/>
<dbReference type="EMBL" id="JAIQCV010000012">
    <property type="protein sequence ID" value="KAH1039445.1"/>
    <property type="molecule type" value="Genomic_DNA"/>
</dbReference>
<reference evidence="2 3" key="1">
    <citation type="journal article" date="2021" name="Plant Biotechnol. J.">
        <title>Multi-omics assisted identification of the key and species-specific regulatory components of drought-tolerant mechanisms in Gossypium stocksii.</title>
        <authorList>
            <person name="Yu D."/>
            <person name="Ke L."/>
            <person name="Zhang D."/>
            <person name="Wu Y."/>
            <person name="Sun Y."/>
            <person name="Mei J."/>
            <person name="Sun J."/>
            <person name="Sun Y."/>
        </authorList>
    </citation>
    <scope>NUCLEOTIDE SEQUENCE [LARGE SCALE GENOMIC DNA]</scope>
    <source>
        <strain evidence="3">cv. E1</strain>
        <tissue evidence="2">Leaf</tissue>
    </source>
</reference>
<protein>
    <recommendedName>
        <fullName evidence="1">Reverse transcriptase domain-containing protein</fullName>
    </recommendedName>
</protein>
<name>A0A9D3ZIF7_9ROSI</name>
<keyword evidence="3" id="KW-1185">Reference proteome</keyword>
<dbReference type="Pfam" id="PF00078">
    <property type="entry name" value="RVT_1"/>
    <property type="match status" value="1"/>
</dbReference>
<dbReference type="Proteomes" id="UP000828251">
    <property type="component" value="Unassembled WGS sequence"/>
</dbReference>
<evidence type="ECO:0000313" key="2">
    <source>
        <dbReference type="EMBL" id="KAH1039445.1"/>
    </source>
</evidence>
<gene>
    <name evidence="2" type="ORF">J1N35_041188</name>
</gene>
<dbReference type="PANTHER" id="PTHR31635:SF196">
    <property type="entry name" value="REVERSE TRANSCRIPTASE DOMAIN-CONTAINING PROTEIN-RELATED"/>
    <property type="match status" value="1"/>
</dbReference>
<comment type="caution">
    <text evidence="2">The sequence shown here is derived from an EMBL/GenBank/DDBJ whole genome shotgun (WGS) entry which is preliminary data.</text>
</comment>
<feature type="domain" description="Reverse transcriptase" evidence="1">
    <location>
        <begin position="3"/>
        <end position="96"/>
    </location>
</feature>
<dbReference type="InterPro" id="IPR000477">
    <property type="entry name" value="RT_dom"/>
</dbReference>